<organism evidence="2 3">
    <name type="scientific">Celeribacter ethanolicus</name>
    <dbReference type="NCBI Taxonomy" id="1758178"/>
    <lineage>
        <taxon>Bacteria</taxon>
        <taxon>Pseudomonadati</taxon>
        <taxon>Pseudomonadota</taxon>
        <taxon>Alphaproteobacteria</taxon>
        <taxon>Rhodobacterales</taxon>
        <taxon>Roseobacteraceae</taxon>
        <taxon>Celeribacter</taxon>
    </lineage>
</organism>
<evidence type="ECO:0000313" key="3">
    <source>
        <dbReference type="Proteomes" id="UP000217935"/>
    </source>
</evidence>
<accession>A0A291GHR9</accession>
<dbReference type="InterPro" id="IPR021848">
    <property type="entry name" value="HODM_asu-like"/>
</dbReference>
<evidence type="ECO:0008006" key="4">
    <source>
        <dbReference type="Google" id="ProtNLM"/>
    </source>
</evidence>
<dbReference type="STRING" id="1758178.GCA_001550095_02646"/>
<sequence length="265" mass="29197">MDPILQTKLSFAPWADPRTARLPGVIPFELSDWLEVDTAYGAQMALRDHLILTTPEEVVALDESARPAALELFELLLGLLPGLGFGMSETEAIRPDGVAVALDREAPMHTMGRLLQCDICLMQPDPSGATDESVLTGAALCFPSGWRLPQKFMKPMLRIHQPIEAYTPDLATRVQRMMNGVQVGRGLMRGTASRSDAHLCDPRSEGELRHGTNTSKYIRVERQSLVRLPESRAVVFTIHTQVVLPEALSPEQAAALDERPIRLAD</sequence>
<evidence type="ECO:0000256" key="1">
    <source>
        <dbReference type="SAM" id="MobiDB-lite"/>
    </source>
</evidence>
<evidence type="ECO:0000313" key="2">
    <source>
        <dbReference type="EMBL" id="ATG49727.1"/>
    </source>
</evidence>
<proteinExistence type="predicted"/>
<reference evidence="2 3" key="1">
    <citation type="submission" date="2017-06" db="EMBL/GenBank/DDBJ databases">
        <title>Celeribacter sp. TSPH2 complete genome sequence.</title>
        <authorList>
            <person name="Woo J.-H."/>
            <person name="Kim H.-S."/>
        </authorList>
    </citation>
    <scope>NUCLEOTIDE SEQUENCE [LARGE SCALE GENOMIC DNA]</scope>
    <source>
        <strain evidence="2 3">TSPH2</strain>
    </source>
</reference>
<dbReference type="KEGG" id="ceh:CEW89_06660"/>
<dbReference type="RefSeq" id="WP_096807155.1">
    <property type="nucleotide sequence ID" value="NZ_CP022196.1"/>
</dbReference>
<dbReference type="OrthoDB" id="5242510at2"/>
<feature type="compositionally biased region" description="Basic and acidic residues" evidence="1">
    <location>
        <begin position="195"/>
        <end position="210"/>
    </location>
</feature>
<keyword evidence="3" id="KW-1185">Reference proteome</keyword>
<dbReference type="Pfam" id="PF11927">
    <property type="entry name" value="HODM_asu-like"/>
    <property type="match status" value="1"/>
</dbReference>
<dbReference type="EMBL" id="CP022196">
    <property type="protein sequence ID" value="ATG49727.1"/>
    <property type="molecule type" value="Genomic_DNA"/>
</dbReference>
<gene>
    <name evidence="2" type="ORF">CEW89_06660</name>
</gene>
<dbReference type="AlphaFoldDB" id="A0A291GHR9"/>
<protein>
    <recommendedName>
        <fullName evidence="4">DUF3445 domain-containing protein</fullName>
    </recommendedName>
</protein>
<name>A0A291GHR9_9RHOB</name>
<dbReference type="Proteomes" id="UP000217935">
    <property type="component" value="Chromosome"/>
</dbReference>
<feature type="region of interest" description="Disordered" evidence="1">
    <location>
        <begin position="192"/>
        <end position="212"/>
    </location>
</feature>